<reference evidence="1 2" key="1">
    <citation type="submission" date="2018-06" db="EMBL/GenBank/DDBJ databases">
        <title>Genomic Encyclopedia of Type Strains, Phase III (KMG-III): the genomes of soil and plant-associated and newly described type strains.</title>
        <authorList>
            <person name="Whitman W."/>
        </authorList>
    </citation>
    <scope>NUCLEOTIDE SEQUENCE [LARGE SCALE GENOMIC DNA]</scope>
    <source>
        <strain evidence="1 2">CECT 7646</strain>
    </source>
</reference>
<comment type="caution">
    <text evidence="1">The sequence shown here is derived from an EMBL/GenBank/DDBJ whole genome shotgun (WGS) entry which is preliminary data.</text>
</comment>
<proteinExistence type="predicted"/>
<sequence length="221" mass="24110">MSWIEVCVEGASDVPAVREVLTRRFGLAENINFRIHAHRGKGRLPTNPLKPPEIRHQGLLDVLPAKLRGWGKSLPQNAAVLVVVDVDDTPCHSLLSDLQQMLKALPAPVPRVLFRLAIEETESWFIADIPAMKKAYPGKLKVAKLTGILPDSIIGASERLAGSIGIPPDTVTGLTKMQWAQRIVPHLNLQDAPSPSLRKLVSGVERLLDEVGKSKPAIGNF</sequence>
<dbReference type="Pfam" id="PF14103">
    <property type="entry name" value="DUF4276"/>
    <property type="match status" value="1"/>
</dbReference>
<evidence type="ECO:0000313" key="1">
    <source>
        <dbReference type="EMBL" id="PYE78127.1"/>
    </source>
</evidence>
<dbReference type="AlphaFoldDB" id="A0A318STZ6"/>
<gene>
    <name evidence="1" type="ORF">DFQ15_10940</name>
</gene>
<name>A0A318STZ6_9BURK</name>
<keyword evidence="2" id="KW-1185">Reference proteome</keyword>
<evidence type="ECO:0000313" key="2">
    <source>
        <dbReference type="Proteomes" id="UP000247540"/>
    </source>
</evidence>
<organism evidence="1 2">
    <name type="scientific">Xylophilus ampelinus</name>
    <dbReference type="NCBI Taxonomy" id="54067"/>
    <lineage>
        <taxon>Bacteria</taxon>
        <taxon>Pseudomonadati</taxon>
        <taxon>Pseudomonadota</taxon>
        <taxon>Betaproteobacteria</taxon>
        <taxon>Burkholderiales</taxon>
        <taxon>Xylophilus</taxon>
    </lineage>
</organism>
<dbReference type="InterPro" id="IPR025455">
    <property type="entry name" value="DUF4276"/>
</dbReference>
<dbReference type="OrthoDB" id="283783at2"/>
<protein>
    <submittedName>
        <fullName evidence="1">Uncharacterized protein DUF4276</fullName>
    </submittedName>
</protein>
<dbReference type="EMBL" id="QJTC01000009">
    <property type="protein sequence ID" value="PYE78127.1"/>
    <property type="molecule type" value="Genomic_DNA"/>
</dbReference>
<dbReference type="RefSeq" id="WP_110465420.1">
    <property type="nucleotide sequence ID" value="NZ_JAMOFZ010000009.1"/>
</dbReference>
<accession>A0A318STZ6</accession>
<dbReference type="Proteomes" id="UP000247540">
    <property type="component" value="Unassembled WGS sequence"/>
</dbReference>